<evidence type="ECO:0000256" key="8">
    <source>
        <dbReference type="SAM" id="Phobius"/>
    </source>
</evidence>
<comment type="cofactor">
    <cofactor evidence="1 7">
        <name>heme</name>
        <dbReference type="ChEBI" id="CHEBI:30413"/>
    </cofactor>
</comment>
<keyword evidence="5 7" id="KW-0408">Iron</keyword>
<dbReference type="Gene3D" id="1.10.630.10">
    <property type="entry name" value="Cytochrome P450"/>
    <property type="match status" value="1"/>
</dbReference>
<dbReference type="AlphaFoldDB" id="A0AA38SE52"/>
<dbReference type="SUPFAM" id="SSF48264">
    <property type="entry name" value="Cytochrome P450"/>
    <property type="match status" value="1"/>
</dbReference>
<sequence>MSPSPVTNNLRDLLRYDLLSKDTIGSGIKILAGCFCIWLALSFIYNVFLHPLARVPGPFVARFSRFWLYYNVAKGNFHEVNLDVHKRYGPVVRVAPNELSVMSPEALKVVHGQNTEFTKGPWYKVAQVFHDPGALQTLVEFDDKKRRFQRRLFGPAYTTAAMMKHEENLDRLLDVLIESLKKEPNKVHDLEAFFHMYGCDALGEMLLSKTPHYVEDGHDHGTSYLDWRKWWVRTVVGQSTTATSIFRFVRAHTGLANFLEMDEFTAWIFSNIKQRVSSAASEKSEDGGLESDVARDLILLQKKKTGWEPQWTGQMLMASGIAGNSTIVSTSLAFFALLSTRPDVQARIVKELEAAQLSTPPKYSEIADLPYLEACVKEAMRLYPAPFIPIQRRAPAPGGATIDGYHVPAGTIVDTNLYVAHRNQDVFGADAEEYNPDRWLAGGGPGDEERRRLMQQTFCGWGGRSRPCPGQHLAELIIFKLYAALFTHFEVGIEWDRSKKVTASVITFIPGLTATFRPKELHPKEGVR</sequence>
<evidence type="ECO:0000256" key="6">
    <source>
        <dbReference type="ARBA" id="ARBA00023033"/>
    </source>
</evidence>
<evidence type="ECO:0000256" key="1">
    <source>
        <dbReference type="ARBA" id="ARBA00001971"/>
    </source>
</evidence>
<evidence type="ECO:0000256" key="4">
    <source>
        <dbReference type="ARBA" id="ARBA00022723"/>
    </source>
</evidence>
<evidence type="ECO:0000313" key="9">
    <source>
        <dbReference type="EMBL" id="KAJ9165195.1"/>
    </source>
</evidence>
<evidence type="ECO:0000313" key="10">
    <source>
        <dbReference type="Proteomes" id="UP001174691"/>
    </source>
</evidence>
<dbReference type="EMBL" id="JANBVN010000005">
    <property type="protein sequence ID" value="KAJ9165195.1"/>
    <property type="molecule type" value="Genomic_DNA"/>
</dbReference>
<name>A0AA38SE52_9PEZI</name>
<dbReference type="GO" id="GO:0016705">
    <property type="term" value="F:oxidoreductase activity, acting on paired donors, with incorporation or reduction of molecular oxygen"/>
    <property type="evidence" value="ECO:0007669"/>
    <property type="project" value="InterPro"/>
</dbReference>
<dbReference type="PRINTS" id="PR00385">
    <property type="entry name" value="P450"/>
</dbReference>
<dbReference type="PRINTS" id="PR00465">
    <property type="entry name" value="EP450IV"/>
</dbReference>
<comment type="caution">
    <text evidence="9">The sequence shown here is derived from an EMBL/GenBank/DDBJ whole genome shotgun (WGS) entry which is preliminary data.</text>
</comment>
<dbReference type="Proteomes" id="UP001174691">
    <property type="component" value="Unassembled WGS sequence"/>
</dbReference>
<reference evidence="9" key="1">
    <citation type="submission" date="2022-07" db="EMBL/GenBank/DDBJ databases">
        <title>Fungi with potential for degradation of polypropylene.</title>
        <authorList>
            <person name="Gostincar C."/>
        </authorList>
    </citation>
    <scope>NUCLEOTIDE SEQUENCE</scope>
    <source>
        <strain evidence="9">EXF-13287</strain>
    </source>
</reference>
<accession>A0AA38SE52</accession>
<dbReference type="Pfam" id="PF00067">
    <property type="entry name" value="p450"/>
    <property type="match status" value="1"/>
</dbReference>
<dbReference type="InterPro" id="IPR050121">
    <property type="entry name" value="Cytochrome_P450_monoxygenase"/>
</dbReference>
<evidence type="ECO:0008006" key="11">
    <source>
        <dbReference type="Google" id="ProtNLM"/>
    </source>
</evidence>
<keyword evidence="4 7" id="KW-0479">Metal-binding</keyword>
<gene>
    <name evidence="9" type="ORF">NKR19_g613</name>
</gene>
<dbReference type="GO" id="GO:0020037">
    <property type="term" value="F:heme binding"/>
    <property type="evidence" value="ECO:0007669"/>
    <property type="project" value="InterPro"/>
</dbReference>
<keyword evidence="6" id="KW-0560">Oxidoreductase</keyword>
<proteinExistence type="inferred from homology"/>
<protein>
    <recommendedName>
        <fullName evidence="11">Cytochrome P450</fullName>
    </recommendedName>
</protein>
<evidence type="ECO:0000256" key="5">
    <source>
        <dbReference type="ARBA" id="ARBA00023004"/>
    </source>
</evidence>
<keyword evidence="8" id="KW-0472">Membrane</keyword>
<keyword evidence="8" id="KW-1133">Transmembrane helix</keyword>
<dbReference type="InterPro" id="IPR036396">
    <property type="entry name" value="Cyt_P450_sf"/>
</dbReference>
<dbReference type="GO" id="GO:0004497">
    <property type="term" value="F:monooxygenase activity"/>
    <property type="evidence" value="ECO:0007669"/>
    <property type="project" value="UniProtKB-KW"/>
</dbReference>
<dbReference type="InterPro" id="IPR001128">
    <property type="entry name" value="Cyt_P450"/>
</dbReference>
<comment type="similarity">
    <text evidence="2">Belongs to the cytochrome P450 family.</text>
</comment>
<dbReference type="PANTHER" id="PTHR24305">
    <property type="entry name" value="CYTOCHROME P450"/>
    <property type="match status" value="1"/>
</dbReference>
<feature type="transmembrane region" description="Helical" evidence="8">
    <location>
        <begin position="30"/>
        <end position="48"/>
    </location>
</feature>
<evidence type="ECO:0000256" key="3">
    <source>
        <dbReference type="ARBA" id="ARBA00022617"/>
    </source>
</evidence>
<keyword evidence="3 7" id="KW-0349">Heme</keyword>
<dbReference type="PANTHER" id="PTHR24305:SF232">
    <property type="entry name" value="P450, PUTATIVE (EUROFUNG)-RELATED"/>
    <property type="match status" value="1"/>
</dbReference>
<keyword evidence="6" id="KW-0503">Monooxygenase</keyword>
<evidence type="ECO:0000256" key="2">
    <source>
        <dbReference type="ARBA" id="ARBA00010617"/>
    </source>
</evidence>
<evidence type="ECO:0000256" key="7">
    <source>
        <dbReference type="PIRSR" id="PIRSR602403-1"/>
    </source>
</evidence>
<feature type="binding site" description="axial binding residue" evidence="7">
    <location>
        <position position="468"/>
    </location>
    <ligand>
        <name>heme</name>
        <dbReference type="ChEBI" id="CHEBI:30413"/>
    </ligand>
    <ligandPart>
        <name>Fe</name>
        <dbReference type="ChEBI" id="CHEBI:18248"/>
    </ligandPart>
</feature>
<organism evidence="9 10">
    <name type="scientific">Coniochaeta hoffmannii</name>
    <dbReference type="NCBI Taxonomy" id="91930"/>
    <lineage>
        <taxon>Eukaryota</taxon>
        <taxon>Fungi</taxon>
        <taxon>Dikarya</taxon>
        <taxon>Ascomycota</taxon>
        <taxon>Pezizomycotina</taxon>
        <taxon>Sordariomycetes</taxon>
        <taxon>Sordariomycetidae</taxon>
        <taxon>Coniochaetales</taxon>
        <taxon>Coniochaetaceae</taxon>
        <taxon>Coniochaeta</taxon>
    </lineage>
</organism>
<dbReference type="InterPro" id="IPR002403">
    <property type="entry name" value="Cyt_P450_E_grp-IV"/>
</dbReference>
<dbReference type="GO" id="GO:0005506">
    <property type="term" value="F:iron ion binding"/>
    <property type="evidence" value="ECO:0007669"/>
    <property type="project" value="InterPro"/>
</dbReference>
<keyword evidence="8" id="KW-0812">Transmembrane</keyword>
<keyword evidence="10" id="KW-1185">Reference proteome</keyword>